<organism evidence="5 6">
    <name type="scientific">Parasponia andersonii</name>
    <name type="common">Sponia andersonii</name>
    <dbReference type="NCBI Taxonomy" id="3476"/>
    <lineage>
        <taxon>Eukaryota</taxon>
        <taxon>Viridiplantae</taxon>
        <taxon>Streptophyta</taxon>
        <taxon>Embryophyta</taxon>
        <taxon>Tracheophyta</taxon>
        <taxon>Spermatophyta</taxon>
        <taxon>Magnoliopsida</taxon>
        <taxon>eudicotyledons</taxon>
        <taxon>Gunneridae</taxon>
        <taxon>Pentapetalae</taxon>
        <taxon>rosids</taxon>
        <taxon>fabids</taxon>
        <taxon>Rosales</taxon>
        <taxon>Cannabaceae</taxon>
        <taxon>Parasponia</taxon>
    </lineage>
</organism>
<dbReference type="Pfam" id="PF00931">
    <property type="entry name" value="NB-ARC"/>
    <property type="match status" value="1"/>
</dbReference>
<dbReference type="InterPro" id="IPR002182">
    <property type="entry name" value="NB-ARC"/>
</dbReference>
<dbReference type="PRINTS" id="PR00364">
    <property type="entry name" value="DISEASERSIST"/>
</dbReference>
<evidence type="ECO:0000259" key="4">
    <source>
        <dbReference type="Pfam" id="PF23598"/>
    </source>
</evidence>
<dbReference type="GO" id="GO:0043531">
    <property type="term" value="F:ADP binding"/>
    <property type="evidence" value="ECO:0007669"/>
    <property type="project" value="InterPro"/>
</dbReference>
<dbReference type="Gene3D" id="3.80.10.10">
    <property type="entry name" value="Ribonuclease Inhibitor"/>
    <property type="match status" value="2"/>
</dbReference>
<proteinExistence type="predicted"/>
<feature type="domain" description="Disease resistance R13L4/SHOC-2-like LRR" evidence="4">
    <location>
        <begin position="391"/>
        <end position="606"/>
    </location>
</feature>
<dbReference type="Proteomes" id="UP000237105">
    <property type="component" value="Unassembled WGS sequence"/>
</dbReference>
<dbReference type="InterPro" id="IPR042197">
    <property type="entry name" value="Apaf_helical"/>
</dbReference>
<sequence length="885" mass="100722">MLFSKRSNTNVPSIERDTHSFVLEEDVIGRDEDRMAILKMLMDDNENGTEANLSVIPIVGAGGFGKTTLVQLIFNEKKVEQHFDLKMWVCVSVEFSVKLLVGKIINSTAGDNQSVENLEMEQLRIKLHEKISGNDEVAKITSTVEPYRLGILDDDKSWSLFRKMAFKRGEEPESSDVVEIGKKIVKKCGGVPLAIEAMGGMLSFKNPETEWSSFVEKELHDISRNKEEDFIFPKLQLSYPSYLKHCFCYCSLVPKDYKIDVKDLVKSIGWHKDLSSHRMKTNVWRKWVMITLWSYFGDLSFKTLKKTSCKMHDLMHDLAISLVGKKCRMFDDLNKGVTISNETRHLSSDSRFILPDHSLTSKIQTKRIRSIFFTQKYPFVGDFSAFSEEIISTFKFLRLLDLHEAGSRMMLPNSICKLKYLRYLDLSDNVVVVALPNSITRLINLLTLKLNNCFSLEELPRDIKKLVNLRHLELSNCYQLTHMPSGFGQLTNLQTLTEFVLRRGNRFFAQPSAELYELAALNLRGELKIRNLRDWMDCEGFEPLINLKELSLEFYGGVSLPRWVLATFSNLVRFELSYCDNCRCLSLLNQLCSLKEFILINIPLEHVMDNESTRSLNKSGENQIMLSPPSIFPCLSVIYIHNCPELVRMPLYPSVERLHLIKTSLKPLDETIMRCIGDSASTSSAVIPSPPLLSSPLPNLTELCLELKNLESLPVSVGSLASLKKLEISECDGLKHLPLSSFQHLSSLQRLSIFDCKELDMCNADDDTAACQGLRSLQELRFEGLPKLTALPVGLQHVTTLRDMTILKYADQKSARIGQRLLTFYIYGFIVVADSHLLVQHLVHNLLTTSGSRLKDGDRLPMMPKASEDWPKSSLELYTNFMMGV</sequence>
<comment type="caution">
    <text evidence="5">The sequence shown here is derived from an EMBL/GenBank/DDBJ whole genome shotgun (WGS) entry which is preliminary data.</text>
</comment>
<dbReference type="InterPro" id="IPR032675">
    <property type="entry name" value="LRR_dom_sf"/>
</dbReference>
<dbReference type="OrthoDB" id="5279713at2759"/>
<dbReference type="InterPro" id="IPR055414">
    <property type="entry name" value="LRR_R13L4/SHOC2-like"/>
</dbReference>
<dbReference type="EMBL" id="JXTB01000050">
    <property type="protein sequence ID" value="PON70410.1"/>
    <property type="molecule type" value="Genomic_DNA"/>
</dbReference>
<keyword evidence="2" id="KW-0611">Plant defense</keyword>
<accession>A0A2P5DAV9</accession>
<evidence type="ECO:0000313" key="6">
    <source>
        <dbReference type="Proteomes" id="UP000237105"/>
    </source>
</evidence>
<dbReference type="InterPro" id="IPR027417">
    <property type="entry name" value="P-loop_NTPase"/>
</dbReference>
<keyword evidence="1" id="KW-0677">Repeat</keyword>
<evidence type="ECO:0000259" key="3">
    <source>
        <dbReference type="Pfam" id="PF00931"/>
    </source>
</evidence>
<dbReference type="AlphaFoldDB" id="A0A2P5DAV9"/>
<dbReference type="SUPFAM" id="SSF52540">
    <property type="entry name" value="P-loop containing nucleoside triphosphate hydrolases"/>
    <property type="match status" value="1"/>
</dbReference>
<dbReference type="InterPro" id="IPR036388">
    <property type="entry name" value="WH-like_DNA-bd_sf"/>
</dbReference>
<dbReference type="Gene3D" id="1.10.8.430">
    <property type="entry name" value="Helical domain of apoptotic protease-activating factors"/>
    <property type="match status" value="1"/>
</dbReference>
<dbReference type="PANTHER" id="PTHR36766">
    <property type="entry name" value="PLANT BROAD-SPECTRUM MILDEW RESISTANCE PROTEIN RPW8"/>
    <property type="match status" value="1"/>
</dbReference>
<evidence type="ECO:0000313" key="5">
    <source>
        <dbReference type="EMBL" id="PON70410.1"/>
    </source>
</evidence>
<dbReference type="GO" id="GO:0006952">
    <property type="term" value="P:defense response"/>
    <property type="evidence" value="ECO:0007669"/>
    <property type="project" value="UniProtKB-KW"/>
</dbReference>
<feature type="domain" description="NB-ARC" evidence="3">
    <location>
        <begin position="37"/>
        <end position="129"/>
    </location>
</feature>
<gene>
    <name evidence="5" type="ORF">PanWU01x14_080790</name>
</gene>
<dbReference type="PANTHER" id="PTHR36766:SF38">
    <property type="entry name" value="DISEASE RESISTANCE PROTEIN RGA3"/>
    <property type="match status" value="1"/>
</dbReference>
<keyword evidence="6" id="KW-1185">Reference proteome</keyword>
<dbReference type="SUPFAM" id="SSF52058">
    <property type="entry name" value="L domain-like"/>
    <property type="match status" value="1"/>
</dbReference>
<dbReference type="Pfam" id="PF23598">
    <property type="entry name" value="LRR_14"/>
    <property type="match status" value="1"/>
</dbReference>
<dbReference type="Gene3D" id="3.40.50.300">
    <property type="entry name" value="P-loop containing nucleotide triphosphate hydrolases"/>
    <property type="match status" value="1"/>
</dbReference>
<evidence type="ECO:0000256" key="2">
    <source>
        <dbReference type="ARBA" id="ARBA00022821"/>
    </source>
</evidence>
<protein>
    <submittedName>
        <fullName evidence="5">NB-ARC domain, LRR domain containing protein</fullName>
    </submittedName>
</protein>
<reference evidence="6" key="1">
    <citation type="submission" date="2016-06" db="EMBL/GenBank/DDBJ databases">
        <title>Parallel loss of symbiosis genes in relatives of nitrogen-fixing non-legume Parasponia.</title>
        <authorList>
            <person name="Van Velzen R."/>
            <person name="Holmer R."/>
            <person name="Bu F."/>
            <person name="Rutten L."/>
            <person name="Van Zeijl A."/>
            <person name="Liu W."/>
            <person name="Santuari L."/>
            <person name="Cao Q."/>
            <person name="Sharma T."/>
            <person name="Shen D."/>
            <person name="Roswanjaya Y."/>
            <person name="Wardhani T."/>
            <person name="Kalhor M.S."/>
            <person name="Jansen J."/>
            <person name="Van den Hoogen J."/>
            <person name="Gungor B."/>
            <person name="Hartog M."/>
            <person name="Hontelez J."/>
            <person name="Verver J."/>
            <person name="Yang W.-C."/>
            <person name="Schijlen E."/>
            <person name="Repin R."/>
            <person name="Schilthuizen M."/>
            <person name="Schranz E."/>
            <person name="Heidstra R."/>
            <person name="Miyata K."/>
            <person name="Fedorova E."/>
            <person name="Kohlen W."/>
            <person name="Bisseling T."/>
            <person name="Smit S."/>
            <person name="Geurts R."/>
        </authorList>
    </citation>
    <scope>NUCLEOTIDE SEQUENCE [LARGE SCALE GENOMIC DNA]</scope>
    <source>
        <strain evidence="6">cv. WU1-14</strain>
    </source>
</reference>
<evidence type="ECO:0000256" key="1">
    <source>
        <dbReference type="ARBA" id="ARBA00022737"/>
    </source>
</evidence>
<name>A0A2P5DAV9_PARAD</name>
<dbReference type="Gene3D" id="1.10.10.10">
    <property type="entry name" value="Winged helix-like DNA-binding domain superfamily/Winged helix DNA-binding domain"/>
    <property type="match status" value="1"/>
</dbReference>